<dbReference type="GO" id="GO:0008115">
    <property type="term" value="F:sarcosine oxidase activity"/>
    <property type="evidence" value="ECO:0007669"/>
    <property type="project" value="TreeGrafter"/>
</dbReference>
<gene>
    <name evidence="7" type="ORF">B9Z65_4813</name>
</gene>
<dbReference type="STRING" id="40998.A0A2P8A641"/>
<dbReference type="SUPFAM" id="SSF51905">
    <property type="entry name" value="FAD/NAD(P)-binding domain"/>
    <property type="match status" value="1"/>
</dbReference>
<evidence type="ECO:0000259" key="6">
    <source>
        <dbReference type="Pfam" id="PF01266"/>
    </source>
</evidence>
<accession>A0A2P8A641</accession>
<dbReference type="PANTHER" id="PTHR10961">
    <property type="entry name" value="PEROXISOMAL SARCOSINE OXIDASE"/>
    <property type="match status" value="1"/>
</dbReference>
<dbReference type="GO" id="GO:0004657">
    <property type="term" value="F:proline dehydrogenase activity"/>
    <property type="evidence" value="ECO:0007669"/>
    <property type="project" value="TreeGrafter"/>
</dbReference>
<reference evidence="7 8" key="1">
    <citation type="submission" date="2017-05" db="EMBL/GenBank/DDBJ databases">
        <title>Draft genome sequence of Elsinoe australis.</title>
        <authorList>
            <person name="Cheng Q."/>
        </authorList>
    </citation>
    <scope>NUCLEOTIDE SEQUENCE [LARGE SCALE GENOMIC DNA]</scope>
    <source>
        <strain evidence="7 8">NL1</strain>
    </source>
</reference>
<keyword evidence="8" id="KW-1185">Reference proteome</keyword>
<protein>
    <submittedName>
        <fullName evidence="7">Ubiquitin-conjugating enzyme E2</fullName>
    </submittedName>
</protein>
<comment type="similarity">
    <text evidence="2">Belongs to the MSOX/MTOX family.</text>
</comment>
<dbReference type="InterPro" id="IPR006076">
    <property type="entry name" value="FAD-dep_OxRdtase"/>
</dbReference>
<keyword evidence="4" id="KW-0274">FAD</keyword>
<evidence type="ECO:0000313" key="8">
    <source>
        <dbReference type="Proteomes" id="UP000243723"/>
    </source>
</evidence>
<dbReference type="GO" id="GO:0050660">
    <property type="term" value="F:flavin adenine dinucleotide binding"/>
    <property type="evidence" value="ECO:0007669"/>
    <property type="project" value="InterPro"/>
</dbReference>
<sequence>MASADRVPSSILILGSGVFGLSTAYALSQNSDYASTKITVVDRSPYPPPDGSSIDTSRIVRADYADIAYARLCLEAQDLWRNSWWGEGVYHEDGLAIAIKNFSDAAKTSGANLTGQEYMRRSLENVQRLGLKPGIDVDVIPSSEAFCDLFTQPDSQKANVDFDSDLGYINRRSGWVDAAGSMIKLREKVAATGRVEFITAQVTHLLYVSSPSSPSGHNVAGAVLSNNTTLKADLTILATGAWSPSLIDLRGLASATGQVLAYISLSPSEQAAVGNNPTILNESTGLFIITPSGNELKVARHGYGYAKPVTIPNPEPQPTTAPTTTFSTPPYTPEITHSLPQTTWDNPTPTDPESSIPPEARHALRTFLSQTFPTLANRPFTSTRICWYLDTPNSDWIVDYHPRYPGLFVATGGSGHAFKFAPVLGERVVRRMRGEEVGAGFGRGEKWDWPGEERRDWSEGGIVWSVDWRGGKRGMKLAEEFAREGKGRL</sequence>
<dbReference type="InterPro" id="IPR045170">
    <property type="entry name" value="MTOX"/>
</dbReference>
<dbReference type="Proteomes" id="UP000243723">
    <property type="component" value="Unassembled WGS sequence"/>
</dbReference>
<feature type="domain" description="FAD dependent oxidoreductase" evidence="6">
    <location>
        <begin position="11"/>
        <end position="430"/>
    </location>
</feature>
<organism evidence="7 8">
    <name type="scientific">Elsinoe australis</name>
    <dbReference type="NCBI Taxonomy" id="40998"/>
    <lineage>
        <taxon>Eukaryota</taxon>
        <taxon>Fungi</taxon>
        <taxon>Dikarya</taxon>
        <taxon>Ascomycota</taxon>
        <taxon>Pezizomycotina</taxon>
        <taxon>Dothideomycetes</taxon>
        <taxon>Dothideomycetidae</taxon>
        <taxon>Myriangiales</taxon>
        <taxon>Elsinoaceae</taxon>
        <taxon>Elsinoe</taxon>
    </lineage>
</organism>
<comment type="caution">
    <text evidence="7">The sequence shown here is derived from an EMBL/GenBank/DDBJ whole genome shotgun (WGS) entry which is preliminary data.</text>
</comment>
<evidence type="ECO:0000256" key="3">
    <source>
        <dbReference type="ARBA" id="ARBA00022630"/>
    </source>
</evidence>
<proteinExistence type="inferred from homology"/>
<evidence type="ECO:0000256" key="1">
    <source>
        <dbReference type="ARBA" id="ARBA00001974"/>
    </source>
</evidence>
<dbReference type="Gene3D" id="3.30.9.10">
    <property type="entry name" value="D-Amino Acid Oxidase, subunit A, domain 2"/>
    <property type="match status" value="1"/>
</dbReference>
<evidence type="ECO:0000256" key="2">
    <source>
        <dbReference type="ARBA" id="ARBA00010989"/>
    </source>
</evidence>
<keyword evidence="3" id="KW-0285">Flavoprotein</keyword>
<keyword evidence="5" id="KW-0560">Oxidoreductase</keyword>
<dbReference type="GO" id="GO:0050031">
    <property type="term" value="F:L-pipecolate oxidase activity"/>
    <property type="evidence" value="ECO:0007669"/>
    <property type="project" value="TreeGrafter"/>
</dbReference>
<dbReference type="OrthoDB" id="2219495at2759"/>
<dbReference type="InterPro" id="IPR036188">
    <property type="entry name" value="FAD/NAD-bd_sf"/>
</dbReference>
<evidence type="ECO:0000256" key="5">
    <source>
        <dbReference type="ARBA" id="ARBA00023002"/>
    </source>
</evidence>
<dbReference type="EMBL" id="NHZQ01000066">
    <property type="protein sequence ID" value="PSK55935.1"/>
    <property type="molecule type" value="Genomic_DNA"/>
</dbReference>
<dbReference type="AlphaFoldDB" id="A0A2P8A641"/>
<dbReference type="Pfam" id="PF01266">
    <property type="entry name" value="DAO"/>
    <property type="match status" value="1"/>
</dbReference>
<evidence type="ECO:0000313" key="7">
    <source>
        <dbReference type="EMBL" id="PSK55935.1"/>
    </source>
</evidence>
<name>A0A2P8A641_9PEZI</name>
<evidence type="ECO:0000256" key="4">
    <source>
        <dbReference type="ARBA" id="ARBA00022827"/>
    </source>
</evidence>
<comment type="cofactor">
    <cofactor evidence="1">
        <name>FAD</name>
        <dbReference type="ChEBI" id="CHEBI:57692"/>
    </cofactor>
</comment>
<dbReference type="Gene3D" id="3.50.50.60">
    <property type="entry name" value="FAD/NAD(P)-binding domain"/>
    <property type="match status" value="1"/>
</dbReference>
<dbReference type="PANTHER" id="PTHR10961:SF46">
    <property type="entry name" value="PEROXISOMAL SARCOSINE OXIDASE"/>
    <property type="match status" value="1"/>
</dbReference>